<accession>A0A9D4K9K8</accession>
<evidence type="ECO:0000313" key="3">
    <source>
        <dbReference type="EMBL" id="KAH3835683.1"/>
    </source>
</evidence>
<reference evidence="4" key="1">
    <citation type="journal article" date="2019" name="bioRxiv">
        <title>The Genome of the Zebra Mussel, Dreissena polymorpha: A Resource for Invasive Species Research.</title>
        <authorList>
            <person name="McCartney M.A."/>
            <person name="Auch B."/>
            <person name="Kono T."/>
            <person name="Mallez S."/>
            <person name="Zhang Y."/>
            <person name="Obille A."/>
            <person name="Becker A."/>
            <person name="Abrahante J.E."/>
            <person name="Garbe J."/>
            <person name="Badalamenti J.P."/>
            <person name="Herman A."/>
            <person name="Mangelson H."/>
            <person name="Liachko I."/>
            <person name="Sullivan S."/>
            <person name="Sone E.D."/>
            <person name="Koren S."/>
            <person name="Silverstein K.A.T."/>
            <person name="Beckman K.B."/>
            <person name="Gohl D.M."/>
        </authorList>
    </citation>
    <scope>NUCLEOTIDE SEQUENCE</scope>
    <source>
        <strain evidence="4">Duluth1</strain>
        <tissue evidence="4">Whole animal</tissue>
    </source>
</reference>
<keyword evidence="5" id="KW-1185">Reference proteome</keyword>
<evidence type="ECO:0000259" key="2">
    <source>
        <dbReference type="Pfam" id="PF20700"/>
    </source>
</evidence>
<reference evidence="4" key="2">
    <citation type="submission" date="2020-11" db="EMBL/GenBank/DDBJ databases">
        <authorList>
            <person name="McCartney M.A."/>
            <person name="Auch B."/>
            <person name="Kono T."/>
            <person name="Mallez S."/>
            <person name="Becker A."/>
            <person name="Gohl D.M."/>
            <person name="Silverstein K.A.T."/>
            <person name="Koren S."/>
            <person name="Bechman K.B."/>
            <person name="Herman A."/>
            <person name="Abrahante J.E."/>
            <person name="Garbe J."/>
        </authorList>
    </citation>
    <scope>NUCLEOTIDE SEQUENCE</scope>
    <source>
        <strain evidence="4">Duluth1</strain>
        <tissue evidence="4">Whole animal</tissue>
    </source>
</reference>
<name>A0A9D4K9K8_DREPO</name>
<dbReference type="PANTHER" id="PTHR31751:SF42">
    <property type="entry name" value="PROTEIN CBG10204"/>
    <property type="match status" value="1"/>
</dbReference>
<dbReference type="EMBL" id="JAIWYP010000004">
    <property type="protein sequence ID" value="KAH3835685.1"/>
    <property type="molecule type" value="Genomic_DNA"/>
</dbReference>
<feature type="compositionally biased region" description="Polar residues" evidence="1">
    <location>
        <begin position="29"/>
        <end position="46"/>
    </location>
</feature>
<organism evidence="4 5">
    <name type="scientific">Dreissena polymorpha</name>
    <name type="common">Zebra mussel</name>
    <name type="synonym">Mytilus polymorpha</name>
    <dbReference type="NCBI Taxonomy" id="45954"/>
    <lineage>
        <taxon>Eukaryota</taxon>
        <taxon>Metazoa</taxon>
        <taxon>Spiralia</taxon>
        <taxon>Lophotrochozoa</taxon>
        <taxon>Mollusca</taxon>
        <taxon>Bivalvia</taxon>
        <taxon>Autobranchia</taxon>
        <taxon>Heteroconchia</taxon>
        <taxon>Euheterodonta</taxon>
        <taxon>Imparidentia</taxon>
        <taxon>Neoheterodontei</taxon>
        <taxon>Myida</taxon>
        <taxon>Dreissenoidea</taxon>
        <taxon>Dreissenidae</taxon>
        <taxon>Dreissena</taxon>
    </lineage>
</organism>
<dbReference type="AlphaFoldDB" id="A0A9D4K9K8"/>
<gene>
    <name evidence="3" type="ORF">DPMN_109042</name>
    <name evidence="4" type="ORF">DPMN_109044</name>
</gene>
<dbReference type="Proteomes" id="UP000828390">
    <property type="component" value="Unassembled WGS sequence"/>
</dbReference>
<feature type="domain" description="Mutator-like transposase" evidence="2">
    <location>
        <begin position="102"/>
        <end position="447"/>
    </location>
</feature>
<evidence type="ECO:0000313" key="5">
    <source>
        <dbReference type="Proteomes" id="UP000828390"/>
    </source>
</evidence>
<dbReference type="EMBL" id="JAIWYP010000004">
    <property type="protein sequence ID" value="KAH3835683.1"/>
    <property type="molecule type" value="Genomic_DNA"/>
</dbReference>
<feature type="region of interest" description="Disordered" evidence="1">
    <location>
        <begin position="1"/>
        <end position="51"/>
    </location>
</feature>
<dbReference type="Pfam" id="PF20700">
    <property type="entry name" value="Mutator"/>
    <property type="match status" value="1"/>
</dbReference>
<dbReference type="PANTHER" id="PTHR31751">
    <property type="entry name" value="SI:CH211-108C17.2-RELATED-RELATED"/>
    <property type="match status" value="1"/>
</dbReference>
<dbReference type="InterPro" id="IPR049012">
    <property type="entry name" value="Mutator_transp_dom"/>
</dbReference>
<evidence type="ECO:0000313" key="4">
    <source>
        <dbReference type="EMBL" id="KAH3835685.1"/>
    </source>
</evidence>
<evidence type="ECO:0000256" key="1">
    <source>
        <dbReference type="SAM" id="MobiDB-lite"/>
    </source>
</evidence>
<feature type="compositionally biased region" description="Basic residues" evidence="1">
    <location>
        <begin position="1"/>
        <end position="15"/>
    </location>
</feature>
<sequence>MANHKVRRSYKKSRGKSQSWFKRGHVGFSRQTPQEIQNMSTSAAEDSQTKRLSVREAEDVRHAAEDINGATLPYQLRPQPQNEEREDMAELDENIIVNIDCLHNLVREVHKQSCSKPCVKVAVTKRAGLCVTVQMKCSSCKYQAPPVNLTDTMKKSRGPAAGVLNDMLVLPVLKSKLGLMDVSLVLSCLNIKAPTQALLQRKLNNMSNTVSRLNEDQMMHNQQYVHRVLQLSGKEAAADVQFDTSYASRPQGGFEKAKQSFAAVIEHNTKQKLVLSTAIANKHCASKTCAHNNCSKNFPSQQSIASSERHLLLENLNNLDKKKILKIRSITTDASAQIGKALRDFNSKKSSNIKHYHCFIHRLRTLEKKIRNIKLDSKMLGTQDKTNYIKMLASGVRTRVRMELQNLKTIKSNDGNYFVTRSSQALANIIPCFSNDHSKCSKASTVCQHHMSSIGKYSVKHLPYGQHLHLSNTDSSRLKDTISSTFDTETLQYVSNLYNTNRCESLHSTIFNYAPKFTCWKRNFSGLCHSATHSRTLGKGRATVILARAFGIKVKQHSQMYRNLQHIDKRSTYHSRRKESFQYKQTRYFLRKRVSNLPLLKDSLYSSQPSSSAGDHSYGISY</sequence>
<comment type="caution">
    <text evidence="4">The sequence shown here is derived from an EMBL/GenBank/DDBJ whole genome shotgun (WGS) entry which is preliminary data.</text>
</comment>
<protein>
    <recommendedName>
        <fullName evidence="2">Mutator-like transposase domain-containing protein</fullName>
    </recommendedName>
</protein>
<proteinExistence type="predicted"/>